<gene>
    <name evidence="1" type="ORF">QFC21_005354</name>
</gene>
<keyword evidence="2" id="KW-1185">Reference proteome</keyword>
<comment type="caution">
    <text evidence="1">The sequence shown here is derived from an EMBL/GenBank/DDBJ whole genome shotgun (WGS) entry which is preliminary data.</text>
</comment>
<evidence type="ECO:0000313" key="1">
    <source>
        <dbReference type="EMBL" id="KAJ9095991.1"/>
    </source>
</evidence>
<accession>A0ACC2VA82</accession>
<protein>
    <submittedName>
        <fullName evidence="1">Uncharacterized protein</fullName>
    </submittedName>
</protein>
<sequence>MSTRSRFFRESIHLLCWVPVGIFFTRHIYSVATISGASMQPTFNPGFAASPLHHDVVLLDRWTVGLNVFKRGEVVTLCENQCLAPQATSPEDSLLETAVGRSSVLLLAAPRPPAVRPRSSRAERASVFFEDAIWRLSVLPLASIEAAAMRPRISPTTP</sequence>
<proteinExistence type="predicted"/>
<evidence type="ECO:0000313" key="2">
    <source>
        <dbReference type="Proteomes" id="UP001227268"/>
    </source>
</evidence>
<dbReference type="Proteomes" id="UP001227268">
    <property type="component" value="Unassembled WGS sequence"/>
</dbReference>
<name>A0ACC2VA82_9TREE</name>
<organism evidence="1 2">
    <name type="scientific">Naganishia friedmannii</name>
    <dbReference type="NCBI Taxonomy" id="89922"/>
    <lineage>
        <taxon>Eukaryota</taxon>
        <taxon>Fungi</taxon>
        <taxon>Dikarya</taxon>
        <taxon>Basidiomycota</taxon>
        <taxon>Agaricomycotina</taxon>
        <taxon>Tremellomycetes</taxon>
        <taxon>Filobasidiales</taxon>
        <taxon>Filobasidiaceae</taxon>
        <taxon>Naganishia</taxon>
    </lineage>
</organism>
<dbReference type="EMBL" id="JASBWT010000020">
    <property type="protein sequence ID" value="KAJ9095991.1"/>
    <property type="molecule type" value="Genomic_DNA"/>
</dbReference>
<reference evidence="1" key="1">
    <citation type="submission" date="2023-04" db="EMBL/GenBank/DDBJ databases">
        <title>Draft Genome sequencing of Naganishia species isolated from polar environments using Oxford Nanopore Technology.</title>
        <authorList>
            <person name="Leo P."/>
            <person name="Venkateswaran K."/>
        </authorList>
    </citation>
    <scope>NUCLEOTIDE SEQUENCE</scope>
    <source>
        <strain evidence="1">MNA-CCFEE 5423</strain>
    </source>
</reference>